<organism evidence="4 6">
    <name type="scientific">Thermoproteota archaeon</name>
    <dbReference type="NCBI Taxonomy" id="2056631"/>
    <lineage>
        <taxon>Archaea</taxon>
        <taxon>Thermoproteota</taxon>
    </lineage>
</organism>
<sequence>MPKVNTKKVTWEEVENWCKKLSEIILESKWMPDIIIAISRGGYVPARLICDLLVVGELVSIQITHWPSAAQMAKEAGVKHPLQCDLSIKKALIVDDIADTGDSIIIAKDHIWTYCRPKELKVATLQWISKVSKVKPDYYAEEVKEWIWYQYPWTRLEDIVGFIRKIIEEEKEIRSWDLDIISKKIIEYYGVEFDKWYYEKALNYLTEKGFLKREEGKYIR</sequence>
<evidence type="ECO:0000313" key="4">
    <source>
        <dbReference type="EMBL" id="RZN55676.1"/>
    </source>
</evidence>
<dbReference type="InterPro" id="IPR029057">
    <property type="entry name" value="PRTase-like"/>
</dbReference>
<proteinExistence type="predicted"/>
<dbReference type="EMBL" id="QNVI01000063">
    <property type="protein sequence ID" value="TDA37827.1"/>
    <property type="molecule type" value="Genomic_DNA"/>
</dbReference>
<accession>A0A520KES6</accession>
<dbReference type="Pfam" id="PF00156">
    <property type="entry name" value="Pribosyltran"/>
    <property type="match status" value="1"/>
</dbReference>
<evidence type="ECO:0000313" key="5">
    <source>
        <dbReference type="EMBL" id="TDA37827.1"/>
    </source>
</evidence>
<dbReference type="AlphaFoldDB" id="A0A520KES6"/>
<name>A0A520KES6_9CREN</name>
<keyword evidence="1 4" id="KW-0328">Glycosyltransferase</keyword>
<dbReference type="Proteomes" id="UP000316080">
    <property type="component" value="Unassembled WGS sequence"/>
</dbReference>
<keyword evidence="2 4" id="KW-0808">Transferase</keyword>
<dbReference type="SUPFAM" id="SSF53271">
    <property type="entry name" value="PRTase-like"/>
    <property type="match status" value="1"/>
</dbReference>
<reference evidence="5 7" key="1">
    <citation type="journal article" date="2019" name="Nat. Microbiol.">
        <title>Expanding anaerobic alkane metabolism in the domain of Archaea.</title>
        <authorList>
            <person name="Wang Y."/>
            <person name="Wegener G."/>
            <person name="Hou J."/>
            <person name="Wang F."/>
            <person name="Xiao X."/>
        </authorList>
    </citation>
    <scope>NUCLEOTIDE SEQUENCE [LARGE SCALE GENOMIC DNA]</scope>
    <source>
        <strain evidence="5">WYZ-LMO11</strain>
    </source>
</reference>
<dbReference type="InterPro" id="IPR000836">
    <property type="entry name" value="PRTase_dom"/>
</dbReference>
<evidence type="ECO:0000259" key="3">
    <source>
        <dbReference type="Pfam" id="PF00156"/>
    </source>
</evidence>
<dbReference type="CDD" id="cd06223">
    <property type="entry name" value="PRTases_typeI"/>
    <property type="match status" value="1"/>
</dbReference>
<dbReference type="GO" id="GO:0016757">
    <property type="term" value="F:glycosyltransferase activity"/>
    <property type="evidence" value="ECO:0007669"/>
    <property type="project" value="UniProtKB-KW"/>
</dbReference>
<evidence type="ECO:0000313" key="6">
    <source>
        <dbReference type="Proteomes" id="UP000316080"/>
    </source>
</evidence>
<feature type="domain" description="Phosphoribosyltransferase" evidence="3">
    <location>
        <begin position="11"/>
        <end position="148"/>
    </location>
</feature>
<dbReference type="Gene3D" id="3.40.50.2020">
    <property type="match status" value="1"/>
</dbReference>
<evidence type="ECO:0000313" key="7">
    <source>
        <dbReference type="Proteomes" id="UP000317265"/>
    </source>
</evidence>
<dbReference type="Proteomes" id="UP000317265">
    <property type="component" value="Unassembled WGS sequence"/>
</dbReference>
<dbReference type="PANTHER" id="PTHR43363:SF2">
    <property type="entry name" value="PHOSPHORIBOSYLTRANSFERASE"/>
    <property type="match status" value="1"/>
</dbReference>
<dbReference type="PANTHER" id="PTHR43363">
    <property type="entry name" value="HYPOXANTHINE PHOSPHORIBOSYLTRANSFERASE"/>
    <property type="match status" value="1"/>
</dbReference>
<dbReference type="EMBL" id="RXIH01000038">
    <property type="protein sequence ID" value="RZN55676.1"/>
    <property type="molecule type" value="Genomic_DNA"/>
</dbReference>
<gene>
    <name evidence="5" type="ORF">DSO09_06085</name>
    <name evidence="4" type="ORF">EF809_04800</name>
</gene>
<comment type="caution">
    <text evidence="4">The sequence shown here is derived from an EMBL/GenBank/DDBJ whole genome shotgun (WGS) entry which is preliminary data.</text>
</comment>
<evidence type="ECO:0000256" key="2">
    <source>
        <dbReference type="ARBA" id="ARBA00022679"/>
    </source>
</evidence>
<evidence type="ECO:0000256" key="1">
    <source>
        <dbReference type="ARBA" id="ARBA00022676"/>
    </source>
</evidence>
<protein>
    <submittedName>
        <fullName evidence="4">Phosphoribosyltransferase</fullName>
    </submittedName>
</protein>
<reference evidence="4 6" key="2">
    <citation type="journal article" date="2019" name="Nat. Microbiol.">
        <title>Wide diversity of methane and short-chain alkane metabolisms in uncultured archaea.</title>
        <authorList>
            <person name="Borrel G."/>
            <person name="Adam P.S."/>
            <person name="McKay L.J."/>
            <person name="Chen L.X."/>
            <person name="Sierra-Garcia I.N."/>
            <person name="Sieber C.M."/>
            <person name="Letourneur Q."/>
            <person name="Ghozlane A."/>
            <person name="Andersen G.L."/>
            <person name="Li W.J."/>
            <person name="Hallam S.J."/>
            <person name="Muyzer G."/>
            <person name="de Oliveira V.M."/>
            <person name="Inskeep W.P."/>
            <person name="Banfield J.F."/>
            <person name="Gribaldo S."/>
        </authorList>
    </citation>
    <scope>NUCLEOTIDE SEQUENCE [LARGE SCALE GENOMIC DNA]</scope>
    <source>
        <strain evidence="4">Verst-YHS</strain>
    </source>
</reference>